<dbReference type="KEGG" id="rcu:8259574"/>
<evidence type="ECO:0000313" key="6">
    <source>
        <dbReference type="Proteomes" id="UP000008311"/>
    </source>
</evidence>
<dbReference type="GO" id="GO:0009556">
    <property type="term" value="P:microsporogenesis"/>
    <property type="evidence" value="ECO:0000318"/>
    <property type="project" value="GO_Central"/>
</dbReference>
<accession>B9RRR3</accession>
<dbReference type="GO" id="GO:0006355">
    <property type="term" value="P:regulation of DNA-templated transcription"/>
    <property type="evidence" value="ECO:0000318"/>
    <property type="project" value="GO_Central"/>
</dbReference>
<dbReference type="STRING" id="3988.B9RRR3"/>
<dbReference type="GO" id="GO:0001216">
    <property type="term" value="F:DNA-binding transcription activator activity"/>
    <property type="evidence" value="ECO:0000318"/>
    <property type="project" value="GO_Central"/>
</dbReference>
<reference evidence="6" key="1">
    <citation type="journal article" date="2010" name="Nat. Biotechnol.">
        <title>Draft genome sequence of the oilseed species Ricinus communis.</title>
        <authorList>
            <person name="Chan A.P."/>
            <person name="Crabtree J."/>
            <person name="Zhao Q."/>
            <person name="Lorenzi H."/>
            <person name="Orvis J."/>
            <person name="Puiu D."/>
            <person name="Melake-Berhan A."/>
            <person name="Jones K.M."/>
            <person name="Redman J."/>
            <person name="Chen G."/>
            <person name="Cahoon E.B."/>
            <person name="Gedil M."/>
            <person name="Stanke M."/>
            <person name="Haas B.J."/>
            <person name="Wortman J.R."/>
            <person name="Fraser-Liggett C.M."/>
            <person name="Ravel J."/>
            <person name="Rabinowicz P.D."/>
        </authorList>
    </citation>
    <scope>NUCLEOTIDE SEQUENCE [LARGE SCALE GENOMIC DNA]</scope>
    <source>
        <strain evidence="6">cv. Hale</strain>
    </source>
</reference>
<dbReference type="PROSITE" id="PS50891">
    <property type="entry name" value="LOB"/>
    <property type="match status" value="1"/>
</dbReference>
<dbReference type="OMA" id="HERDNTV"/>
<protein>
    <submittedName>
        <fullName evidence="5">LOB domain-containing protein, putative</fullName>
    </submittedName>
</protein>
<evidence type="ECO:0000313" key="5">
    <source>
        <dbReference type="EMBL" id="EEF45773.1"/>
    </source>
</evidence>
<dbReference type="GO" id="GO:0005634">
    <property type="term" value="C:nucleus"/>
    <property type="evidence" value="ECO:0000318"/>
    <property type="project" value="GO_Central"/>
</dbReference>
<feature type="coiled-coil region" evidence="2">
    <location>
        <begin position="97"/>
        <end position="124"/>
    </location>
</feature>
<dbReference type="PANTHER" id="PTHR31301">
    <property type="entry name" value="LOB DOMAIN-CONTAINING PROTEIN 4-RELATED"/>
    <property type="match status" value="1"/>
</dbReference>
<feature type="region of interest" description="Disordered" evidence="3">
    <location>
        <begin position="151"/>
        <end position="191"/>
    </location>
</feature>
<dbReference type="InParanoid" id="B9RRR3"/>
<evidence type="ECO:0000256" key="1">
    <source>
        <dbReference type="ARBA" id="ARBA00005474"/>
    </source>
</evidence>
<keyword evidence="2" id="KW-0175">Coiled coil</keyword>
<dbReference type="eggNOG" id="ENOG502QTUX">
    <property type="taxonomic scope" value="Eukaryota"/>
</dbReference>
<comment type="similarity">
    <text evidence="1">Belongs to the LOB domain-containing protein family.</text>
</comment>
<gene>
    <name evidence="5" type="ORF">RCOM_0797320</name>
</gene>
<sequence>MHNSSSNSTISSTRSQACAACKFRRRKCSQDCPLAPHFPSDAPEDFQNAHRLFGVANILESLKNLQDFDQKRAAAKSMIFEANVWASDPVGGCHQYVCQLKNRIQNLEMELRILRNQIVLYRRLAGSSSSSLNPPPLGYATPLQCTGYGPIPNLDLQERTNQENQEPRSTIAEAEGLSSSSEDAVPFLGGF</sequence>
<proteinExistence type="inferred from homology"/>
<dbReference type="Pfam" id="PF03195">
    <property type="entry name" value="LOB"/>
    <property type="match status" value="1"/>
</dbReference>
<dbReference type="EMBL" id="EQ973807">
    <property type="protein sequence ID" value="EEF45773.1"/>
    <property type="molecule type" value="Genomic_DNA"/>
</dbReference>
<organism evidence="5 6">
    <name type="scientific">Ricinus communis</name>
    <name type="common">Castor bean</name>
    <dbReference type="NCBI Taxonomy" id="3988"/>
    <lineage>
        <taxon>Eukaryota</taxon>
        <taxon>Viridiplantae</taxon>
        <taxon>Streptophyta</taxon>
        <taxon>Embryophyta</taxon>
        <taxon>Tracheophyta</taxon>
        <taxon>Spermatophyta</taxon>
        <taxon>Magnoliopsida</taxon>
        <taxon>eudicotyledons</taxon>
        <taxon>Gunneridae</taxon>
        <taxon>Pentapetalae</taxon>
        <taxon>rosids</taxon>
        <taxon>fabids</taxon>
        <taxon>Malpighiales</taxon>
        <taxon>Euphorbiaceae</taxon>
        <taxon>Acalyphoideae</taxon>
        <taxon>Acalypheae</taxon>
        <taxon>Ricinus</taxon>
    </lineage>
</organism>
<evidence type="ECO:0000256" key="3">
    <source>
        <dbReference type="SAM" id="MobiDB-lite"/>
    </source>
</evidence>
<dbReference type="InterPro" id="IPR004883">
    <property type="entry name" value="LOB"/>
</dbReference>
<dbReference type="PANTHER" id="PTHR31301:SF21">
    <property type="entry name" value="LOB DOMAIN-CONTAINING PROTEIN 27-RELATED"/>
    <property type="match status" value="1"/>
</dbReference>
<evidence type="ECO:0000256" key="2">
    <source>
        <dbReference type="SAM" id="Coils"/>
    </source>
</evidence>
<keyword evidence="6" id="KW-1185">Reference proteome</keyword>
<dbReference type="OrthoDB" id="1893065at2759"/>
<feature type="domain" description="LOB" evidence="4">
    <location>
        <begin position="16"/>
        <end position="118"/>
    </location>
</feature>
<dbReference type="AlphaFoldDB" id="B9RRR3"/>
<evidence type="ECO:0000259" key="4">
    <source>
        <dbReference type="PROSITE" id="PS50891"/>
    </source>
</evidence>
<name>B9RRR3_RICCO</name>
<dbReference type="Proteomes" id="UP000008311">
    <property type="component" value="Unassembled WGS sequence"/>
</dbReference>